<keyword evidence="3" id="KW-1185">Reference proteome</keyword>
<evidence type="ECO:0008006" key="4">
    <source>
        <dbReference type="Google" id="ProtNLM"/>
    </source>
</evidence>
<reference evidence="2 3" key="1">
    <citation type="submission" date="2019-11" db="EMBL/GenBank/DDBJ databases">
        <authorList>
            <person name="Jiang L.-Q."/>
        </authorList>
    </citation>
    <scope>NUCLEOTIDE SEQUENCE [LARGE SCALE GENOMIC DNA]</scope>
    <source>
        <strain evidence="2 3">YIM 132087</strain>
    </source>
</reference>
<keyword evidence="1" id="KW-0472">Membrane</keyword>
<feature type="transmembrane region" description="Helical" evidence="1">
    <location>
        <begin position="345"/>
        <end position="369"/>
    </location>
</feature>
<proteinExistence type="predicted"/>
<feature type="transmembrane region" description="Helical" evidence="1">
    <location>
        <begin position="151"/>
        <end position="170"/>
    </location>
</feature>
<feature type="transmembrane region" description="Helical" evidence="1">
    <location>
        <begin position="375"/>
        <end position="398"/>
    </location>
</feature>
<feature type="transmembrane region" description="Helical" evidence="1">
    <location>
        <begin position="251"/>
        <end position="272"/>
    </location>
</feature>
<dbReference type="InterPro" id="IPR036259">
    <property type="entry name" value="MFS_trans_sf"/>
</dbReference>
<dbReference type="SUPFAM" id="SSF103473">
    <property type="entry name" value="MFS general substrate transporter"/>
    <property type="match status" value="1"/>
</dbReference>
<dbReference type="Proteomes" id="UP000460221">
    <property type="component" value="Unassembled WGS sequence"/>
</dbReference>
<keyword evidence="1" id="KW-0812">Transmembrane</keyword>
<feature type="transmembrane region" description="Helical" evidence="1">
    <location>
        <begin position="176"/>
        <end position="197"/>
    </location>
</feature>
<dbReference type="RefSeq" id="WP_154770407.1">
    <property type="nucleotide sequence ID" value="NZ_WLYK01000009.1"/>
</dbReference>
<dbReference type="Gene3D" id="1.20.1250.20">
    <property type="entry name" value="MFS general substrate transporter like domains"/>
    <property type="match status" value="1"/>
</dbReference>
<evidence type="ECO:0000313" key="2">
    <source>
        <dbReference type="EMBL" id="MTD16423.1"/>
    </source>
</evidence>
<gene>
    <name evidence="2" type="ORF">GIS00_21025</name>
</gene>
<feature type="transmembrane region" description="Helical" evidence="1">
    <location>
        <begin position="284"/>
        <end position="304"/>
    </location>
</feature>
<feature type="transmembrane region" description="Helical" evidence="1">
    <location>
        <begin position="23"/>
        <end position="44"/>
    </location>
</feature>
<feature type="transmembrane region" description="Helical" evidence="1">
    <location>
        <begin position="310"/>
        <end position="333"/>
    </location>
</feature>
<organism evidence="2 3">
    <name type="scientific">Nakamurella alba</name>
    <dbReference type="NCBI Taxonomy" id="2665158"/>
    <lineage>
        <taxon>Bacteria</taxon>
        <taxon>Bacillati</taxon>
        <taxon>Actinomycetota</taxon>
        <taxon>Actinomycetes</taxon>
        <taxon>Nakamurellales</taxon>
        <taxon>Nakamurellaceae</taxon>
        <taxon>Nakamurella</taxon>
    </lineage>
</organism>
<evidence type="ECO:0000256" key="1">
    <source>
        <dbReference type="SAM" id="Phobius"/>
    </source>
</evidence>
<accession>A0A7K1FTC3</accession>
<keyword evidence="1" id="KW-1133">Transmembrane helix</keyword>
<feature type="transmembrane region" description="Helical" evidence="1">
    <location>
        <begin position="218"/>
        <end position="239"/>
    </location>
</feature>
<feature type="transmembrane region" description="Helical" evidence="1">
    <location>
        <begin position="88"/>
        <end position="106"/>
    </location>
</feature>
<name>A0A7K1FTC3_9ACTN</name>
<protein>
    <recommendedName>
        <fullName evidence="4">MFS transporter</fullName>
    </recommendedName>
</protein>
<sequence length="403" mass="40036">MAIAPLNAAIPGRFRAVSATAHARWVCLAFCLVIAGPNLPTALLPVYRESFGTGSFGLSLLFSTYLLVLVPLLLIGARPRIAVHSRPLLLAGLAVAVTGDIVMELADSTVTAGVGRALSGISVALSTGAAASLVVGMIGDRGRGSVASGNVIGGVLGTGLAVLLAALGAAHHVYLWHAGVTAAVLAVLAVLAPPAAVRPVQAAGAVTTLALPAPRHHRVLALVAGAIAWSLPGLVLGLLPALLRERDPGTGILGATASVLTFLAAAWALSVLAPRLRWLRGYELTAGTTCGAVGAALLAAAALLSSLPLAHLGAVLAAAAPAVAYRGAMVLFTRGVTPTRQSTTTSLYAGVSYGVSAVVVLGAGALGLVTGLPAAVAAAALLLTAAGLALVVVLLVTARRDRR</sequence>
<dbReference type="AlphaFoldDB" id="A0A7K1FTC3"/>
<evidence type="ECO:0000313" key="3">
    <source>
        <dbReference type="Proteomes" id="UP000460221"/>
    </source>
</evidence>
<comment type="caution">
    <text evidence="2">The sequence shown here is derived from an EMBL/GenBank/DDBJ whole genome shotgun (WGS) entry which is preliminary data.</text>
</comment>
<feature type="transmembrane region" description="Helical" evidence="1">
    <location>
        <begin position="56"/>
        <end position="76"/>
    </location>
</feature>
<feature type="transmembrane region" description="Helical" evidence="1">
    <location>
        <begin position="118"/>
        <end position="139"/>
    </location>
</feature>
<dbReference type="EMBL" id="WLYK01000009">
    <property type="protein sequence ID" value="MTD16423.1"/>
    <property type="molecule type" value="Genomic_DNA"/>
</dbReference>